<evidence type="ECO:0000313" key="1">
    <source>
        <dbReference type="EMBL" id="KAF3591113.1"/>
    </source>
</evidence>
<reference evidence="1 2" key="1">
    <citation type="journal article" date="2020" name="BMC Genomics">
        <title>Intraspecific diversification of the crop wild relative Brassica cretica Lam. using demographic model selection.</title>
        <authorList>
            <person name="Kioukis A."/>
            <person name="Michalopoulou V.A."/>
            <person name="Briers L."/>
            <person name="Pirintsos S."/>
            <person name="Studholme D.J."/>
            <person name="Pavlidis P."/>
            <person name="Sarris P.F."/>
        </authorList>
    </citation>
    <scope>NUCLEOTIDE SEQUENCE [LARGE SCALE GENOMIC DNA]</scope>
    <source>
        <strain evidence="2">cv. PFS-1207/04</strain>
    </source>
</reference>
<sequence length="162" mass="17856">MDAREVVEKRKPVERLKGSIYSGQSSYGTRSLVAEQSLRPKKLSSESLLSFFTLLHVSHSLALRIPSPASQNILHAMEILLLIFIHTLLSALFPVSPDLTEALLGKDKVNGVRPSLFRTNEYNIFVPGNLKNGRELASSVAHITNWSTGRGVGHHFVIGSCH</sequence>
<organism evidence="1 2">
    <name type="scientific">Brassica cretica</name>
    <name type="common">Mustard</name>
    <dbReference type="NCBI Taxonomy" id="69181"/>
    <lineage>
        <taxon>Eukaryota</taxon>
        <taxon>Viridiplantae</taxon>
        <taxon>Streptophyta</taxon>
        <taxon>Embryophyta</taxon>
        <taxon>Tracheophyta</taxon>
        <taxon>Spermatophyta</taxon>
        <taxon>Magnoliopsida</taxon>
        <taxon>eudicotyledons</taxon>
        <taxon>Gunneridae</taxon>
        <taxon>Pentapetalae</taxon>
        <taxon>rosids</taxon>
        <taxon>malvids</taxon>
        <taxon>Brassicales</taxon>
        <taxon>Brassicaceae</taxon>
        <taxon>Brassiceae</taxon>
        <taxon>Brassica</taxon>
    </lineage>
</organism>
<accession>A0ABQ7E3N0</accession>
<dbReference type="Proteomes" id="UP000266723">
    <property type="component" value="Unassembled WGS sequence"/>
</dbReference>
<evidence type="ECO:0000313" key="2">
    <source>
        <dbReference type="Proteomes" id="UP000266723"/>
    </source>
</evidence>
<proteinExistence type="predicted"/>
<name>A0ABQ7E3N0_BRACR</name>
<comment type="caution">
    <text evidence="1">The sequence shown here is derived from an EMBL/GenBank/DDBJ whole genome shotgun (WGS) entry which is preliminary data.</text>
</comment>
<dbReference type="EMBL" id="QGKV02000299">
    <property type="protein sequence ID" value="KAF3591113.1"/>
    <property type="molecule type" value="Genomic_DNA"/>
</dbReference>
<protein>
    <submittedName>
        <fullName evidence="1">Uncharacterized protein</fullName>
    </submittedName>
</protein>
<keyword evidence="2" id="KW-1185">Reference proteome</keyword>
<gene>
    <name evidence="1" type="ORF">DY000_02020316</name>
</gene>